<evidence type="ECO:0000256" key="2">
    <source>
        <dbReference type="ARBA" id="ARBA00012438"/>
    </source>
</evidence>
<dbReference type="GO" id="GO:0005524">
    <property type="term" value="F:ATP binding"/>
    <property type="evidence" value="ECO:0007669"/>
    <property type="project" value="UniProtKB-KW"/>
</dbReference>
<dbReference type="RefSeq" id="WP_065726560.1">
    <property type="nucleotide sequence ID" value="NZ_CP016428.1"/>
</dbReference>
<dbReference type="Gene3D" id="3.30.565.10">
    <property type="entry name" value="Histidine kinase-like ATPase, C-terminal domain"/>
    <property type="match status" value="1"/>
</dbReference>
<dbReference type="AlphaFoldDB" id="A0A1B1U8Y8"/>
<accession>A0A1B1U8Y8</accession>
<proteinExistence type="predicted"/>
<dbReference type="SUPFAM" id="SSF55785">
    <property type="entry name" value="PYP-like sensor domain (PAS domain)"/>
    <property type="match status" value="1"/>
</dbReference>
<dbReference type="Pfam" id="PF13188">
    <property type="entry name" value="PAS_8"/>
    <property type="match status" value="1"/>
</dbReference>
<dbReference type="STRING" id="1274631.LMTR13_02695"/>
<keyword evidence="8" id="KW-0067">ATP-binding</keyword>
<evidence type="ECO:0000256" key="6">
    <source>
        <dbReference type="ARBA" id="ARBA00022741"/>
    </source>
</evidence>
<dbReference type="InterPro" id="IPR000014">
    <property type="entry name" value="PAS"/>
</dbReference>
<keyword evidence="6" id="KW-0547">Nucleotide-binding</keyword>
<keyword evidence="5" id="KW-0808">Transferase</keyword>
<dbReference type="Proteomes" id="UP000092839">
    <property type="component" value="Chromosome"/>
</dbReference>
<feature type="domain" description="PAS" evidence="9">
    <location>
        <begin position="29"/>
        <end position="77"/>
    </location>
</feature>
<evidence type="ECO:0000256" key="1">
    <source>
        <dbReference type="ARBA" id="ARBA00000085"/>
    </source>
</evidence>
<dbReference type="SUPFAM" id="SSF55874">
    <property type="entry name" value="ATPase domain of HSP90 chaperone/DNA topoisomerase II/histidine kinase"/>
    <property type="match status" value="1"/>
</dbReference>
<reference evidence="10 11" key="1">
    <citation type="submission" date="2016-07" db="EMBL/GenBank/DDBJ databases">
        <title>Complete genome sequence of Bradyrhizobium icense LMTR 13T, a potential inoculant strain isolated from lima bean (Phaseolus lunatus) in Peru.</title>
        <authorList>
            <person name="Ormeno-Orrillo E."/>
            <person name="Duran D."/>
            <person name="Rogel M.A."/>
            <person name="Rey L."/>
            <person name="Imperial J."/>
            <person name="Ruiz-Argueso T."/>
            <person name="Martinez-Romero E."/>
        </authorList>
    </citation>
    <scope>NUCLEOTIDE SEQUENCE [LARGE SCALE GENOMIC DNA]</scope>
    <source>
        <strain evidence="10 11">LMTR 13</strain>
    </source>
</reference>
<dbReference type="InterPro" id="IPR011495">
    <property type="entry name" value="Sig_transdc_His_kin_sub2_dim/P"/>
</dbReference>
<dbReference type="SMART" id="SM00911">
    <property type="entry name" value="HWE_HK"/>
    <property type="match status" value="1"/>
</dbReference>
<dbReference type="EMBL" id="CP016428">
    <property type="protein sequence ID" value="ANV99248.1"/>
    <property type="molecule type" value="Genomic_DNA"/>
</dbReference>
<keyword evidence="7" id="KW-0418">Kinase</keyword>
<dbReference type="Gene3D" id="3.30.450.20">
    <property type="entry name" value="PAS domain"/>
    <property type="match status" value="1"/>
</dbReference>
<protein>
    <recommendedName>
        <fullName evidence="3">Blue-light-activated histidine kinase</fullName>
        <ecNumber evidence="2">2.7.13.3</ecNumber>
    </recommendedName>
</protein>
<gene>
    <name evidence="10" type="ORF">LMTR13_02695</name>
</gene>
<dbReference type="EC" id="2.7.13.3" evidence="2"/>
<comment type="catalytic activity">
    <reaction evidence="1">
        <text>ATP + protein L-histidine = ADP + protein N-phospho-L-histidine.</text>
        <dbReference type="EC" id="2.7.13.3"/>
    </reaction>
</comment>
<dbReference type="KEGG" id="bic:LMTR13_02695"/>
<evidence type="ECO:0000256" key="5">
    <source>
        <dbReference type="ARBA" id="ARBA00022679"/>
    </source>
</evidence>
<evidence type="ECO:0000259" key="9">
    <source>
        <dbReference type="PROSITE" id="PS50112"/>
    </source>
</evidence>
<evidence type="ECO:0000256" key="8">
    <source>
        <dbReference type="ARBA" id="ARBA00022840"/>
    </source>
</evidence>
<dbReference type="PANTHER" id="PTHR41523">
    <property type="entry name" value="TWO-COMPONENT SYSTEM SENSOR PROTEIN"/>
    <property type="match status" value="1"/>
</dbReference>
<dbReference type="NCBIfam" id="TIGR00229">
    <property type="entry name" value="sensory_box"/>
    <property type="match status" value="1"/>
</dbReference>
<evidence type="ECO:0000313" key="11">
    <source>
        <dbReference type="Proteomes" id="UP000092839"/>
    </source>
</evidence>
<dbReference type="InterPro" id="IPR011102">
    <property type="entry name" value="Sig_transdc_His_kinase_HWE"/>
</dbReference>
<name>A0A1B1U8Y8_9BRAD</name>
<dbReference type="PROSITE" id="PS50112">
    <property type="entry name" value="PAS"/>
    <property type="match status" value="1"/>
</dbReference>
<dbReference type="InterPro" id="IPR035965">
    <property type="entry name" value="PAS-like_dom_sf"/>
</dbReference>
<evidence type="ECO:0000256" key="7">
    <source>
        <dbReference type="ARBA" id="ARBA00022777"/>
    </source>
</evidence>
<organism evidence="10 11">
    <name type="scientific">Bradyrhizobium icense</name>
    <dbReference type="NCBI Taxonomy" id="1274631"/>
    <lineage>
        <taxon>Bacteria</taxon>
        <taxon>Pseudomonadati</taxon>
        <taxon>Pseudomonadota</taxon>
        <taxon>Alphaproteobacteria</taxon>
        <taxon>Hyphomicrobiales</taxon>
        <taxon>Nitrobacteraceae</taxon>
        <taxon>Bradyrhizobium</taxon>
    </lineage>
</organism>
<evidence type="ECO:0000256" key="4">
    <source>
        <dbReference type="ARBA" id="ARBA00022553"/>
    </source>
</evidence>
<evidence type="ECO:0000313" key="10">
    <source>
        <dbReference type="EMBL" id="ANV99248.1"/>
    </source>
</evidence>
<dbReference type="InterPro" id="IPR036890">
    <property type="entry name" value="HATPase_C_sf"/>
</dbReference>
<dbReference type="OrthoDB" id="7991996at2"/>
<keyword evidence="11" id="KW-1185">Reference proteome</keyword>
<evidence type="ECO:0000256" key="3">
    <source>
        <dbReference type="ARBA" id="ARBA00021740"/>
    </source>
</evidence>
<dbReference type="Pfam" id="PF07568">
    <property type="entry name" value="HisKA_2"/>
    <property type="match status" value="1"/>
</dbReference>
<keyword evidence="4" id="KW-0597">Phosphoprotein</keyword>
<sequence>MGDPAQGSASASQQVNDLFDALDITEAINSHEFRLFLDRLPIAVVISKIIGGDQRIIFANKSYEALTGQTASEIQGRGWSVLESFTLEGQPDVTFTRSLLNSDDFIGTFQREQPKHLLVDAFAGVIQNEDGTEDYRIVALIDITERAKSQRDEFERQLRDKDLLLKELQHRVKNNLQLIAALIRLDIRNQDSADRAALDRLAGRIESLAILYRELSGDGLGQTIDLGQYLTQIASAVTRIHGLDGVRLDLKADQAPISINVAMPVGLLVNELLTNAFKYAFDGRESGTLTVRCLQEHNDYYRVVVADDGNGLADGAMWPVPGKLSALMLSTLTENAKADFDVDSAPGKGMRVSIGLCKGPAR</sequence>
<dbReference type="GO" id="GO:0004673">
    <property type="term" value="F:protein histidine kinase activity"/>
    <property type="evidence" value="ECO:0007669"/>
    <property type="project" value="UniProtKB-EC"/>
</dbReference>
<dbReference type="PANTHER" id="PTHR41523:SF8">
    <property type="entry name" value="ETHYLENE RESPONSE SENSOR PROTEIN"/>
    <property type="match status" value="1"/>
</dbReference>